<organism evidence="1 2">
    <name type="scientific">Trichinella pseudospiralis</name>
    <name type="common">Parasitic roundworm</name>
    <dbReference type="NCBI Taxonomy" id="6337"/>
    <lineage>
        <taxon>Eukaryota</taxon>
        <taxon>Metazoa</taxon>
        <taxon>Ecdysozoa</taxon>
        <taxon>Nematoda</taxon>
        <taxon>Enoplea</taxon>
        <taxon>Dorylaimia</taxon>
        <taxon>Trichinellida</taxon>
        <taxon>Trichinellidae</taxon>
        <taxon>Trichinella</taxon>
    </lineage>
</organism>
<gene>
    <name evidence="1" type="ORF">T4A_6819</name>
</gene>
<name>A0A0V1DPS2_TRIPS</name>
<reference evidence="1 2" key="1">
    <citation type="submission" date="2015-01" db="EMBL/GenBank/DDBJ databases">
        <title>Evolution of Trichinella species and genotypes.</title>
        <authorList>
            <person name="Korhonen P.K."/>
            <person name="Edoardo P."/>
            <person name="Giuseppe L.R."/>
            <person name="Gasser R.B."/>
        </authorList>
    </citation>
    <scope>NUCLEOTIDE SEQUENCE [LARGE SCALE GENOMIC DNA]</scope>
    <source>
        <strain evidence="1">ISS13</strain>
    </source>
</reference>
<protein>
    <submittedName>
        <fullName evidence="1">Uncharacterized protein</fullName>
    </submittedName>
</protein>
<proteinExistence type="predicted"/>
<dbReference type="Proteomes" id="UP000054632">
    <property type="component" value="Unassembled WGS sequence"/>
</dbReference>
<accession>A0A0V1DPS2</accession>
<evidence type="ECO:0000313" key="1">
    <source>
        <dbReference type="EMBL" id="KRY63477.1"/>
    </source>
</evidence>
<dbReference type="AlphaFoldDB" id="A0A0V1DPS2"/>
<dbReference type="EMBL" id="JYDR01001171">
    <property type="protein sequence ID" value="KRY63477.1"/>
    <property type="molecule type" value="Genomic_DNA"/>
</dbReference>
<comment type="caution">
    <text evidence="1">The sequence shown here is derived from an EMBL/GenBank/DDBJ whole genome shotgun (WGS) entry which is preliminary data.</text>
</comment>
<sequence length="31" mass="3420">MGTPFHEMSAIGHLFPNYLAVFAETVQNAII</sequence>
<evidence type="ECO:0000313" key="2">
    <source>
        <dbReference type="Proteomes" id="UP000054632"/>
    </source>
</evidence>